<evidence type="ECO:0000259" key="5">
    <source>
        <dbReference type="PROSITE" id="PS50048"/>
    </source>
</evidence>
<dbReference type="Proteomes" id="UP000184383">
    <property type="component" value="Unassembled WGS sequence"/>
</dbReference>
<keyword evidence="1" id="KW-0805">Transcription regulation</keyword>
<dbReference type="EMBL" id="KV878210">
    <property type="protein sequence ID" value="OJJ39189.1"/>
    <property type="molecule type" value="Genomic_DNA"/>
</dbReference>
<organism evidence="6 7">
    <name type="scientific">Aspergillus wentii DTO 134E9</name>
    <dbReference type="NCBI Taxonomy" id="1073089"/>
    <lineage>
        <taxon>Eukaryota</taxon>
        <taxon>Fungi</taxon>
        <taxon>Dikarya</taxon>
        <taxon>Ascomycota</taxon>
        <taxon>Pezizomycotina</taxon>
        <taxon>Eurotiomycetes</taxon>
        <taxon>Eurotiomycetidae</taxon>
        <taxon>Eurotiales</taxon>
        <taxon>Aspergillaceae</taxon>
        <taxon>Aspergillus</taxon>
        <taxon>Aspergillus subgen. Cremei</taxon>
    </lineage>
</organism>
<evidence type="ECO:0000256" key="1">
    <source>
        <dbReference type="ARBA" id="ARBA00023015"/>
    </source>
</evidence>
<dbReference type="InterPro" id="IPR050675">
    <property type="entry name" value="OAF3"/>
</dbReference>
<proteinExistence type="predicted"/>
<keyword evidence="7" id="KW-1185">Reference proteome</keyword>
<dbReference type="OrthoDB" id="1393670at2759"/>
<dbReference type="Pfam" id="PF00172">
    <property type="entry name" value="Zn_clus"/>
    <property type="match status" value="1"/>
</dbReference>
<protein>
    <recommendedName>
        <fullName evidence="5">Zn(2)-C6 fungal-type domain-containing protein</fullName>
    </recommendedName>
</protein>
<dbReference type="RefSeq" id="XP_040692865.1">
    <property type="nucleotide sequence ID" value="XM_040827671.1"/>
</dbReference>
<name>A0A1L9RW78_ASPWE</name>
<dbReference type="PROSITE" id="PS00463">
    <property type="entry name" value="ZN2_CY6_FUNGAL_1"/>
    <property type="match status" value="1"/>
</dbReference>
<keyword evidence="2" id="KW-0238">DNA-binding</keyword>
<dbReference type="SMART" id="SM00066">
    <property type="entry name" value="GAL4"/>
    <property type="match status" value="1"/>
</dbReference>
<dbReference type="SUPFAM" id="SSF57701">
    <property type="entry name" value="Zn2/Cys6 DNA-binding domain"/>
    <property type="match status" value="1"/>
</dbReference>
<dbReference type="AlphaFoldDB" id="A0A1L9RW78"/>
<evidence type="ECO:0000256" key="3">
    <source>
        <dbReference type="ARBA" id="ARBA00023163"/>
    </source>
</evidence>
<dbReference type="GO" id="GO:0008270">
    <property type="term" value="F:zinc ion binding"/>
    <property type="evidence" value="ECO:0007669"/>
    <property type="project" value="InterPro"/>
</dbReference>
<evidence type="ECO:0000256" key="2">
    <source>
        <dbReference type="ARBA" id="ARBA00023125"/>
    </source>
</evidence>
<evidence type="ECO:0000256" key="4">
    <source>
        <dbReference type="ARBA" id="ARBA00023242"/>
    </source>
</evidence>
<dbReference type="PANTHER" id="PTHR31069:SF31">
    <property type="entry name" value="MONODICTYPHENONE CLUSTER TRANSCRIPTION FACTOR-RELATED"/>
    <property type="match status" value="1"/>
</dbReference>
<dbReference type="Gene3D" id="4.10.240.10">
    <property type="entry name" value="Zn(2)-C6 fungal-type DNA-binding domain"/>
    <property type="match status" value="1"/>
</dbReference>
<feature type="domain" description="Zn(2)-C6 fungal-type" evidence="5">
    <location>
        <begin position="21"/>
        <end position="52"/>
    </location>
</feature>
<reference evidence="7" key="1">
    <citation type="journal article" date="2017" name="Genome Biol.">
        <title>Comparative genomics reveals high biological diversity and specific adaptations in the industrially and medically important fungal genus Aspergillus.</title>
        <authorList>
            <person name="de Vries R.P."/>
            <person name="Riley R."/>
            <person name="Wiebenga A."/>
            <person name="Aguilar-Osorio G."/>
            <person name="Amillis S."/>
            <person name="Uchima C.A."/>
            <person name="Anderluh G."/>
            <person name="Asadollahi M."/>
            <person name="Askin M."/>
            <person name="Barry K."/>
            <person name="Battaglia E."/>
            <person name="Bayram O."/>
            <person name="Benocci T."/>
            <person name="Braus-Stromeyer S.A."/>
            <person name="Caldana C."/>
            <person name="Canovas D."/>
            <person name="Cerqueira G.C."/>
            <person name="Chen F."/>
            <person name="Chen W."/>
            <person name="Choi C."/>
            <person name="Clum A."/>
            <person name="Dos Santos R.A."/>
            <person name="Damasio A.R."/>
            <person name="Diallinas G."/>
            <person name="Emri T."/>
            <person name="Fekete E."/>
            <person name="Flipphi M."/>
            <person name="Freyberg S."/>
            <person name="Gallo A."/>
            <person name="Gournas C."/>
            <person name="Habgood R."/>
            <person name="Hainaut M."/>
            <person name="Harispe M.L."/>
            <person name="Henrissat B."/>
            <person name="Hilden K.S."/>
            <person name="Hope R."/>
            <person name="Hossain A."/>
            <person name="Karabika E."/>
            <person name="Karaffa L."/>
            <person name="Karanyi Z."/>
            <person name="Krasevec N."/>
            <person name="Kuo A."/>
            <person name="Kusch H."/>
            <person name="LaButti K."/>
            <person name="Lagendijk E.L."/>
            <person name="Lapidus A."/>
            <person name="Levasseur A."/>
            <person name="Lindquist E."/>
            <person name="Lipzen A."/>
            <person name="Logrieco A.F."/>
            <person name="MacCabe A."/>
            <person name="Maekelae M.R."/>
            <person name="Malavazi I."/>
            <person name="Melin P."/>
            <person name="Meyer V."/>
            <person name="Mielnichuk N."/>
            <person name="Miskei M."/>
            <person name="Molnar A.P."/>
            <person name="Mule G."/>
            <person name="Ngan C.Y."/>
            <person name="Orejas M."/>
            <person name="Orosz E."/>
            <person name="Ouedraogo J.P."/>
            <person name="Overkamp K.M."/>
            <person name="Park H.-S."/>
            <person name="Perrone G."/>
            <person name="Piumi F."/>
            <person name="Punt P.J."/>
            <person name="Ram A.F."/>
            <person name="Ramon A."/>
            <person name="Rauscher S."/>
            <person name="Record E."/>
            <person name="Riano-Pachon D.M."/>
            <person name="Robert V."/>
            <person name="Roehrig J."/>
            <person name="Ruller R."/>
            <person name="Salamov A."/>
            <person name="Salih N.S."/>
            <person name="Samson R.A."/>
            <person name="Sandor E."/>
            <person name="Sanguinetti M."/>
            <person name="Schuetze T."/>
            <person name="Sepcic K."/>
            <person name="Shelest E."/>
            <person name="Sherlock G."/>
            <person name="Sophianopoulou V."/>
            <person name="Squina F.M."/>
            <person name="Sun H."/>
            <person name="Susca A."/>
            <person name="Todd R.B."/>
            <person name="Tsang A."/>
            <person name="Unkles S.E."/>
            <person name="van de Wiele N."/>
            <person name="van Rossen-Uffink D."/>
            <person name="Oliveira J.V."/>
            <person name="Vesth T.C."/>
            <person name="Visser J."/>
            <person name="Yu J.-H."/>
            <person name="Zhou M."/>
            <person name="Andersen M.R."/>
            <person name="Archer D.B."/>
            <person name="Baker S.E."/>
            <person name="Benoit I."/>
            <person name="Brakhage A.A."/>
            <person name="Braus G.H."/>
            <person name="Fischer R."/>
            <person name="Frisvad J.C."/>
            <person name="Goldman G.H."/>
            <person name="Houbraken J."/>
            <person name="Oakley B."/>
            <person name="Pocsi I."/>
            <person name="Scazzocchio C."/>
            <person name="Seiboth B."/>
            <person name="vanKuyk P.A."/>
            <person name="Wortman J."/>
            <person name="Dyer P.S."/>
            <person name="Grigoriev I.V."/>
        </authorList>
    </citation>
    <scope>NUCLEOTIDE SEQUENCE [LARGE SCALE GENOMIC DNA]</scope>
    <source>
        <strain evidence="7">DTO 134E9</strain>
    </source>
</reference>
<accession>A0A1L9RW78</accession>
<evidence type="ECO:0000313" key="6">
    <source>
        <dbReference type="EMBL" id="OJJ39189.1"/>
    </source>
</evidence>
<keyword evidence="4" id="KW-0539">Nucleus</keyword>
<sequence length="359" mass="40333">MLAESNDMSPGGEEAPKLRTACENCRQSKVKCNLSNKDTCIRCLRHGLQCRYGFANRSGKPKGSKNRATLKKLGQLPESQATSMHAWEKENMAFAVDYTFELTEQHGSYHTDQSTEDGSNAAVNASMFVGDSCADPYPLEDMMASTDLGYPPGSLSPTFLQREFITKGETSCPLAMHIPYTAQPTCACVATQLFYLNQLSYMATDPTHLRLDHSLQTIKSTISACRTFFHCPSCPKDNTNLLLSASTLDMTLQLLGYWIPNEVTPHPTLQDERVHIRYGHYEMSYEESRRIRHFLIRGLLFQCREVLGMARAAVDICIGPRKGMLNLEMEDPLYRIVLGCEGVVDVFDRYMSLRECICS</sequence>
<dbReference type="CDD" id="cd00067">
    <property type="entry name" value="GAL4"/>
    <property type="match status" value="1"/>
</dbReference>
<dbReference type="GeneID" id="63743519"/>
<dbReference type="InterPro" id="IPR001138">
    <property type="entry name" value="Zn2Cys6_DnaBD"/>
</dbReference>
<dbReference type="GO" id="GO:0000981">
    <property type="term" value="F:DNA-binding transcription factor activity, RNA polymerase II-specific"/>
    <property type="evidence" value="ECO:0007669"/>
    <property type="project" value="InterPro"/>
</dbReference>
<dbReference type="GO" id="GO:0003677">
    <property type="term" value="F:DNA binding"/>
    <property type="evidence" value="ECO:0007669"/>
    <property type="project" value="UniProtKB-KW"/>
</dbReference>
<gene>
    <name evidence="6" type="ORF">ASPWEDRAFT_104673</name>
</gene>
<keyword evidence="3" id="KW-0804">Transcription</keyword>
<evidence type="ECO:0000313" key="7">
    <source>
        <dbReference type="Proteomes" id="UP000184383"/>
    </source>
</evidence>
<dbReference type="VEuPathDB" id="FungiDB:ASPWEDRAFT_104673"/>
<dbReference type="InterPro" id="IPR036864">
    <property type="entry name" value="Zn2-C6_fun-type_DNA-bd_sf"/>
</dbReference>
<dbReference type="PROSITE" id="PS50048">
    <property type="entry name" value="ZN2_CY6_FUNGAL_2"/>
    <property type="match status" value="1"/>
</dbReference>
<dbReference type="PANTHER" id="PTHR31069">
    <property type="entry name" value="OLEATE-ACTIVATED TRANSCRIPTION FACTOR 1-RELATED"/>
    <property type="match status" value="1"/>
</dbReference>